<evidence type="ECO:0000313" key="4">
    <source>
        <dbReference type="EMBL" id="CAF3938159.1"/>
    </source>
</evidence>
<dbReference type="Proteomes" id="UP000663829">
    <property type="component" value="Unassembled WGS sequence"/>
</dbReference>
<evidence type="ECO:0000313" key="5">
    <source>
        <dbReference type="Proteomes" id="UP000663829"/>
    </source>
</evidence>
<dbReference type="EMBL" id="CAJOBA010003874">
    <property type="protein sequence ID" value="CAF3695725.1"/>
    <property type="molecule type" value="Genomic_DNA"/>
</dbReference>
<organism evidence="2 5">
    <name type="scientific">Didymodactylos carnosus</name>
    <dbReference type="NCBI Taxonomy" id="1234261"/>
    <lineage>
        <taxon>Eukaryota</taxon>
        <taxon>Metazoa</taxon>
        <taxon>Spiralia</taxon>
        <taxon>Gnathifera</taxon>
        <taxon>Rotifera</taxon>
        <taxon>Eurotatoria</taxon>
        <taxon>Bdelloidea</taxon>
        <taxon>Philodinida</taxon>
        <taxon>Philodinidae</taxon>
        <taxon>Didymodactylos</taxon>
    </lineage>
</organism>
<evidence type="ECO:0000313" key="1">
    <source>
        <dbReference type="EMBL" id="CAF0917726.1"/>
    </source>
</evidence>
<dbReference type="PANTHER" id="PTHR31635:SF196">
    <property type="entry name" value="REVERSE TRANSCRIPTASE DOMAIN-CONTAINING PROTEIN-RELATED"/>
    <property type="match status" value="1"/>
</dbReference>
<keyword evidence="5" id="KW-1185">Reference proteome</keyword>
<accession>A0A814UES9</accession>
<dbReference type="EMBL" id="CAJNOQ010007626">
    <property type="protein sequence ID" value="CAF1174275.1"/>
    <property type="molecule type" value="Genomic_DNA"/>
</dbReference>
<name>A0A814UES9_9BILA</name>
<reference evidence="2" key="1">
    <citation type="submission" date="2021-02" db="EMBL/GenBank/DDBJ databases">
        <authorList>
            <person name="Nowell W R."/>
        </authorList>
    </citation>
    <scope>NUCLEOTIDE SEQUENCE</scope>
</reference>
<evidence type="ECO:0000313" key="3">
    <source>
        <dbReference type="EMBL" id="CAF3695725.1"/>
    </source>
</evidence>
<dbReference type="Proteomes" id="UP000681722">
    <property type="component" value="Unassembled WGS sequence"/>
</dbReference>
<dbReference type="Proteomes" id="UP000682733">
    <property type="component" value="Unassembled WGS sequence"/>
</dbReference>
<comment type="caution">
    <text evidence="2">The sequence shown here is derived from an EMBL/GenBank/DDBJ whole genome shotgun (WGS) entry which is preliminary data.</text>
</comment>
<dbReference type="PANTHER" id="PTHR31635">
    <property type="entry name" value="REVERSE TRANSCRIPTASE DOMAIN-CONTAINING PROTEIN-RELATED"/>
    <property type="match status" value="1"/>
</dbReference>
<protein>
    <submittedName>
        <fullName evidence="2">Uncharacterized protein</fullName>
    </submittedName>
</protein>
<proteinExistence type="predicted"/>
<dbReference type="EMBL" id="CAJNOK010003872">
    <property type="protein sequence ID" value="CAF0917726.1"/>
    <property type="molecule type" value="Genomic_DNA"/>
</dbReference>
<dbReference type="OrthoDB" id="416119at2759"/>
<dbReference type="EMBL" id="CAJOBC010007626">
    <property type="protein sequence ID" value="CAF3938159.1"/>
    <property type="molecule type" value="Genomic_DNA"/>
</dbReference>
<dbReference type="AlphaFoldDB" id="A0A814UES9"/>
<dbReference type="Proteomes" id="UP000677228">
    <property type="component" value="Unassembled WGS sequence"/>
</dbReference>
<evidence type="ECO:0000313" key="2">
    <source>
        <dbReference type="EMBL" id="CAF1174275.1"/>
    </source>
</evidence>
<gene>
    <name evidence="2" type="ORF">GPM918_LOCUS22351</name>
    <name evidence="1" type="ORF">OVA965_LOCUS10455</name>
    <name evidence="4" type="ORF">SRO942_LOCUS22349</name>
    <name evidence="3" type="ORF">TMI583_LOCUS10452</name>
</gene>
<sequence>MRTCEDEQDWKLLADIRQEIHTILKTKAEANVRCMPERCAKHLRLTVQKQLLNQESNRSLIPFLIHPTKGKVSDIESMHEVAEAFYQDLYSEKMIDSGSWNTLFNGLPVLSDADALQLERNITATECHAALLEMELGKSPDYKIISKVLAQRLKLVMEKVVHPDQTCSVPNRTLQDNIHLARSIIKYHRQRREAFGLVQWDQGKAFDRKPPLESTSMASCQSQFDSCLA</sequence>